<organism evidence="1 2">
    <name type="scientific">Portunus trituberculatus</name>
    <name type="common">Swimming crab</name>
    <name type="synonym">Neptunus trituberculatus</name>
    <dbReference type="NCBI Taxonomy" id="210409"/>
    <lineage>
        <taxon>Eukaryota</taxon>
        <taxon>Metazoa</taxon>
        <taxon>Ecdysozoa</taxon>
        <taxon>Arthropoda</taxon>
        <taxon>Crustacea</taxon>
        <taxon>Multicrustacea</taxon>
        <taxon>Malacostraca</taxon>
        <taxon>Eumalacostraca</taxon>
        <taxon>Eucarida</taxon>
        <taxon>Decapoda</taxon>
        <taxon>Pleocyemata</taxon>
        <taxon>Brachyura</taxon>
        <taxon>Eubrachyura</taxon>
        <taxon>Portunoidea</taxon>
        <taxon>Portunidae</taxon>
        <taxon>Portuninae</taxon>
        <taxon>Portunus</taxon>
    </lineage>
</organism>
<keyword evidence="2" id="KW-1185">Reference proteome</keyword>
<dbReference type="AlphaFoldDB" id="A0A5B7DNY0"/>
<dbReference type="EMBL" id="VSRR010001120">
    <property type="protein sequence ID" value="MPC22744.1"/>
    <property type="molecule type" value="Genomic_DNA"/>
</dbReference>
<name>A0A5B7DNY0_PORTR</name>
<evidence type="ECO:0000313" key="1">
    <source>
        <dbReference type="EMBL" id="MPC22744.1"/>
    </source>
</evidence>
<accession>A0A5B7DNY0</accession>
<gene>
    <name evidence="1" type="ORF">E2C01_015765</name>
</gene>
<dbReference type="Proteomes" id="UP000324222">
    <property type="component" value="Unassembled WGS sequence"/>
</dbReference>
<comment type="caution">
    <text evidence="1">The sequence shown here is derived from an EMBL/GenBank/DDBJ whole genome shotgun (WGS) entry which is preliminary data.</text>
</comment>
<sequence>MPQRGPVVVVVPVDQWWEVVSRVCPAMSLSKAAAASASDMSGALAAQVTQAVAKVRQVEAVDGMRRCRCSSPPL</sequence>
<evidence type="ECO:0000313" key="2">
    <source>
        <dbReference type="Proteomes" id="UP000324222"/>
    </source>
</evidence>
<proteinExistence type="predicted"/>
<protein>
    <submittedName>
        <fullName evidence="1">Uncharacterized protein</fullName>
    </submittedName>
</protein>
<reference evidence="1 2" key="1">
    <citation type="submission" date="2019-05" db="EMBL/GenBank/DDBJ databases">
        <title>Another draft genome of Portunus trituberculatus and its Hox gene families provides insights of decapod evolution.</title>
        <authorList>
            <person name="Jeong J.-H."/>
            <person name="Song I."/>
            <person name="Kim S."/>
            <person name="Choi T."/>
            <person name="Kim D."/>
            <person name="Ryu S."/>
            <person name="Kim W."/>
        </authorList>
    </citation>
    <scope>NUCLEOTIDE SEQUENCE [LARGE SCALE GENOMIC DNA]</scope>
    <source>
        <tissue evidence="1">Muscle</tissue>
    </source>
</reference>